<feature type="non-terminal residue" evidence="1">
    <location>
        <position position="72"/>
    </location>
</feature>
<protein>
    <recommendedName>
        <fullName evidence="3">Secreted protein</fullName>
    </recommendedName>
</protein>
<dbReference type="EMBL" id="JASSZA010000015">
    <property type="protein sequence ID" value="KAK2093384.1"/>
    <property type="molecule type" value="Genomic_DNA"/>
</dbReference>
<evidence type="ECO:0008006" key="3">
    <source>
        <dbReference type="Google" id="ProtNLM"/>
    </source>
</evidence>
<name>A0ABQ9U9C4_SAGOE</name>
<evidence type="ECO:0000313" key="2">
    <source>
        <dbReference type="Proteomes" id="UP001266305"/>
    </source>
</evidence>
<dbReference type="Proteomes" id="UP001266305">
    <property type="component" value="Unassembled WGS sequence"/>
</dbReference>
<comment type="caution">
    <text evidence="1">The sequence shown here is derived from an EMBL/GenBank/DDBJ whole genome shotgun (WGS) entry which is preliminary data.</text>
</comment>
<sequence length="72" mass="8299">MVVLSACWELPGMMYFTDGGPGCFLSTNSILFDFTKINLWRRQHRAHVQGPSRFLHTVKCCSDTKGMFLTRR</sequence>
<accession>A0ABQ9U9C4</accession>
<organism evidence="1 2">
    <name type="scientific">Saguinus oedipus</name>
    <name type="common">Cotton-top tamarin</name>
    <name type="synonym">Oedipomidas oedipus</name>
    <dbReference type="NCBI Taxonomy" id="9490"/>
    <lineage>
        <taxon>Eukaryota</taxon>
        <taxon>Metazoa</taxon>
        <taxon>Chordata</taxon>
        <taxon>Craniata</taxon>
        <taxon>Vertebrata</taxon>
        <taxon>Euteleostomi</taxon>
        <taxon>Mammalia</taxon>
        <taxon>Eutheria</taxon>
        <taxon>Euarchontoglires</taxon>
        <taxon>Primates</taxon>
        <taxon>Haplorrhini</taxon>
        <taxon>Platyrrhini</taxon>
        <taxon>Cebidae</taxon>
        <taxon>Callitrichinae</taxon>
        <taxon>Saguinus</taxon>
    </lineage>
</organism>
<gene>
    <name evidence="1" type="ORF">P7K49_029913</name>
</gene>
<reference evidence="1 2" key="1">
    <citation type="submission" date="2023-05" db="EMBL/GenBank/DDBJ databases">
        <title>B98-5 Cell Line De Novo Hybrid Assembly: An Optical Mapping Approach.</title>
        <authorList>
            <person name="Kananen K."/>
            <person name="Auerbach J.A."/>
            <person name="Kautto E."/>
            <person name="Blachly J.S."/>
        </authorList>
    </citation>
    <scope>NUCLEOTIDE SEQUENCE [LARGE SCALE GENOMIC DNA]</scope>
    <source>
        <strain evidence="1">B95-8</strain>
        <tissue evidence="1">Cell line</tissue>
    </source>
</reference>
<proteinExistence type="predicted"/>
<keyword evidence="2" id="KW-1185">Reference proteome</keyword>
<evidence type="ECO:0000313" key="1">
    <source>
        <dbReference type="EMBL" id="KAK2093384.1"/>
    </source>
</evidence>